<dbReference type="Gene3D" id="1.20.1080.10">
    <property type="entry name" value="Glycerol uptake facilitator protein"/>
    <property type="match status" value="1"/>
</dbReference>
<keyword evidence="3 10" id="KW-0813">Transport</keyword>
<feature type="transmembrane region" description="Helical" evidence="12">
    <location>
        <begin position="245"/>
        <end position="264"/>
    </location>
</feature>
<evidence type="ECO:0000256" key="5">
    <source>
        <dbReference type="ARBA" id="ARBA00022737"/>
    </source>
</evidence>
<comment type="caution">
    <text evidence="13">The sequence shown here is derived from an EMBL/GenBank/DDBJ whole genome shotgun (WGS) entry which is preliminary data.</text>
</comment>
<feature type="compositionally biased region" description="Basic and acidic residues" evidence="11">
    <location>
        <begin position="322"/>
        <end position="333"/>
    </location>
</feature>
<keyword evidence="14" id="KW-1185">Reference proteome</keyword>
<dbReference type="GO" id="GO:0015254">
    <property type="term" value="F:glycerol channel activity"/>
    <property type="evidence" value="ECO:0007669"/>
    <property type="project" value="TreeGrafter"/>
</dbReference>
<evidence type="ECO:0000256" key="9">
    <source>
        <dbReference type="ARBA" id="ARBA00049405"/>
    </source>
</evidence>
<dbReference type="EMBL" id="MCFI01000002">
    <property type="protein sequence ID" value="ORY87026.1"/>
    <property type="molecule type" value="Genomic_DNA"/>
</dbReference>
<evidence type="ECO:0000256" key="2">
    <source>
        <dbReference type="ARBA" id="ARBA00006175"/>
    </source>
</evidence>
<reference evidence="13 14" key="1">
    <citation type="submission" date="2016-07" db="EMBL/GenBank/DDBJ databases">
        <title>Pervasive Adenine N6-methylation of Active Genes in Fungi.</title>
        <authorList>
            <consortium name="DOE Joint Genome Institute"/>
            <person name="Mondo S.J."/>
            <person name="Dannebaum R.O."/>
            <person name="Kuo R.C."/>
            <person name="Labutti K."/>
            <person name="Haridas S."/>
            <person name="Kuo A."/>
            <person name="Salamov A."/>
            <person name="Ahrendt S.R."/>
            <person name="Lipzen A."/>
            <person name="Sullivan W."/>
            <person name="Andreopoulos W.B."/>
            <person name="Clum A."/>
            <person name="Lindquist E."/>
            <person name="Daum C."/>
            <person name="Ramamoorthy G.K."/>
            <person name="Gryganskyi A."/>
            <person name="Culley D."/>
            <person name="Magnuson J.K."/>
            <person name="James T.Y."/>
            <person name="O'Malley M.A."/>
            <person name="Stajich J.E."/>
            <person name="Spatafora J.W."/>
            <person name="Visel A."/>
            <person name="Grigoriev I.V."/>
        </authorList>
    </citation>
    <scope>NUCLEOTIDE SEQUENCE [LARGE SCALE GENOMIC DNA]</scope>
    <source>
        <strain evidence="13 14">12-1054</strain>
    </source>
</reference>
<evidence type="ECO:0000256" key="6">
    <source>
        <dbReference type="ARBA" id="ARBA00022989"/>
    </source>
</evidence>
<evidence type="ECO:0000256" key="3">
    <source>
        <dbReference type="ARBA" id="ARBA00022448"/>
    </source>
</evidence>
<evidence type="ECO:0000313" key="13">
    <source>
        <dbReference type="EMBL" id="ORY87026.1"/>
    </source>
</evidence>
<feature type="transmembrane region" description="Helical" evidence="12">
    <location>
        <begin position="122"/>
        <end position="141"/>
    </location>
</feature>
<dbReference type="PANTHER" id="PTHR43829:SF9">
    <property type="entry name" value="AQUAPORIN-9"/>
    <property type="match status" value="1"/>
</dbReference>
<dbReference type="NCBIfam" id="TIGR00861">
    <property type="entry name" value="MIP"/>
    <property type="match status" value="1"/>
</dbReference>
<dbReference type="FunFam" id="1.20.1080.10:FF:000027">
    <property type="entry name" value="MIP aquaporin"/>
    <property type="match status" value="1"/>
</dbReference>
<keyword evidence="5" id="KW-0677">Repeat</keyword>
<evidence type="ECO:0000256" key="1">
    <source>
        <dbReference type="ARBA" id="ARBA00004141"/>
    </source>
</evidence>
<dbReference type="PRINTS" id="PR00783">
    <property type="entry name" value="MINTRINSICP"/>
</dbReference>
<dbReference type="STRING" id="56484.A0A1Y2FV22"/>
<comment type="catalytic activity">
    <reaction evidence="9">
        <text>glycerol(in) = glycerol(out)</text>
        <dbReference type="Rhea" id="RHEA:29675"/>
        <dbReference type="ChEBI" id="CHEBI:17754"/>
    </reaction>
</comment>
<proteinExistence type="inferred from homology"/>
<dbReference type="CDD" id="cd00333">
    <property type="entry name" value="MIP"/>
    <property type="match status" value="1"/>
</dbReference>
<keyword evidence="7 12" id="KW-0472">Membrane</keyword>
<evidence type="ECO:0000256" key="7">
    <source>
        <dbReference type="ARBA" id="ARBA00023136"/>
    </source>
</evidence>
<dbReference type="GeneID" id="63784091"/>
<dbReference type="InterPro" id="IPR000425">
    <property type="entry name" value="MIP"/>
</dbReference>
<evidence type="ECO:0000256" key="10">
    <source>
        <dbReference type="RuleBase" id="RU000477"/>
    </source>
</evidence>
<dbReference type="InterPro" id="IPR022357">
    <property type="entry name" value="MIP_CS"/>
</dbReference>
<accession>A0A1Y2FV22</accession>
<dbReference type="PANTHER" id="PTHR43829">
    <property type="entry name" value="AQUAPORIN OR AQUAGLYCEROPORIN RELATED"/>
    <property type="match status" value="1"/>
</dbReference>
<feature type="transmembrane region" description="Helical" evidence="12">
    <location>
        <begin position="213"/>
        <end position="233"/>
    </location>
</feature>
<keyword evidence="6 12" id="KW-1133">Transmembrane helix</keyword>
<evidence type="ECO:0000256" key="8">
    <source>
        <dbReference type="ARBA" id="ARBA00034651"/>
    </source>
</evidence>
<comment type="subcellular location">
    <subcellularLocation>
        <location evidence="1">Membrane</location>
        <topology evidence="1">Multi-pass membrane protein</topology>
    </subcellularLocation>
</comment>
<sequence length="333" mass="36230">MHFRPQEIQSAPKFIQLEQGARNEPAIERPLTLVTKLKTIWWLREGAAEFFGTMMIIIFGVGSVAQVVLSDATKGDYQSISWGWGIGVMLGVYVSGGISGGHLNPAVTLTNVVYRKLPLKKLPVYMVAQTLGAFMGAAIIYGNYRSAIQAFEGGDMRTVGLKTSTAGLFCTYPAEFMTRTGMFFSEFIASAFLMFVIFAIGDPANNPAGDMGPLVLFFLIFGIGAGLGWETGYAINFARDFGPRMFTYMAGYGTGVFSAGGYYFWIPMVAPFLGCLAGGGLYDLFLFSGESPANSPYLGLRGERSNGQQDAERAHRVTSPVDRLRNDSEITRS</sequence>
<evidence type="ECO:0000313" key="14">
    <source>
        <dbReference type="Proteomes" id="UP000193685"/>
    </source>
</evidence>
<dbReference type="AlphaFoldDB" id="A0A1Y2FV22"/>
<dbReference type="OMA" id="WGFAVLT"/>
<dbReference type="InterPro" id="IPR023271">
    <property type="entry name" value="Aquaporin-like"/>
</dbReference>
<dbReference type="RefSeq" id="XP_040727882.1">
    <property type="nucleotide sequence ID" value="XM_040867492.1"/>
</dbReference>
<evidence type="ECO:0000256" key="4">
    <source>
        <dbReference type="ARBA" id="ARBA00022692"/>
    </source>
</evidence>
<dbReference type="GO" id="GO:0005886">
    <property type="term" value="C:plasma membrane"/>
    <property type="evidence" value="ECO:0007669"/>
    <property type="project" value="TreeGrafter"/>
</dbReference>
<dbReference type="Pfam" id="PF00230">
    <property type="entry name" value="MIP"/>
    <property type="match status" value="1"/>
</dbReference>
<dbReference type="PRINTS" id="PR02019">
    <property type="entry name" value="AQUAPORIN7"/>
</dbReference>
<dbReference type="Proteomes" id="UP000193685">
    <property type="component" value="Unassembled WGS sequence"/>
</dbReference>
<protein>
    <submittedName>
        <fullName evidence="13">Aquaporin-like protein</fullName>
    </submittedName>
</protein>
<comment type="catalytic activity">
    <reaction evidence="8">
        <text>H2O(in) = H2O(out)</text>
        <dbReference type="Rhea" id="RHEA:29667"/>
        <dbReference type="ChEBI" id="CHEBI:15377"/>
    </reaction>
</comment>
<evidence type="ECO:0000256" key="12">
    <source>
        <dbReference type="SAM" id="Phobius"/>
    </source>
</evidence>
<gene>
    <name evidence="13" type="ORF">BCR37DRAFT_343308</name>
</gene>
<dbReference type="OrthoDB" id="3222at2759"/>
<comment type="similarity">
    <text evidence="2 10">Belongs to the MIP/aquaporin (TC 1.A.8) family.</text>
</comment>
<dbReference type="InterPro" id="IPR050363">
    <property type="entry name" value="MIP/Aquaporin"/>
</dbReference>
<dbReference type="PROSITE" id="PS00221">
    <property type="entry name" value="MIP"/>
    <property type="match status" value="1"/>
</dbReference>
<dbReference type="SUPFAM" id="SSF81338">
    <property type="entry name" value="Aquaporin-like"/>
    <property type="match status" value="1"/>
</dbReference>
<organism evidence="13 14">
    <name type="scientific">Protomyces lactucae-debilis</name>
    <dbReference type="NCBI Taxonomy" id="2754530"/>
    <lineage>
        <taxon>Eukaryota</taxon>
        <taxon>Fungi</taxon>
        <taxon>Dikarya</taxon>
        <taxon>Ascomycota</taxon>
        <taxon>Taphrinomycotina</taxon>
        <taxon>Taphrinomycetes</taxon>
        <taxon>Taphrinales</taxon>
        <taxon>Protomycetaceae</taxon>
        <taxon>Protomyces</taxon>
    </lineage>
</organism>
<feature type="transmembrane region" description="Helical" evidence="12">
    <location>
        <begin position="81"/>
        <end position="102"/>
    </location>
</feature>
<feature type="transmembrane region" description="Helical" evidence="12">
    <location>
        <begin position="50"/>
        <end position="69"/>
    </location>
</feature>
<feature type="region of interest" description="Disordered" evidence="11">
    <location>
        <begin position="298"/>
        <end position="333"/>
    </location>
</feature>
<name>A0A1Y2FV22_PROLT</name>
<keyword evidence="4 10" id="KW-0812">Transmembrane</keyword>
<feature type="transmembrane region" description="Helical" evidence="12">
    <location>
        <begin position="183"/>
        <end position="201"/>
    </location>
</feature>
<evidence type="ECO:0000256" key="11">
    <source>
        <dbReference type="SAM" id="MobiDB-lite"/>
    </source>
</evidence>
<dbReference type="GO" id="GO:0015250">
    <property type="term" value="F:water channel activity"/>
    <property type="evidence" value="ECO:0007669"/>
    <property type="project" value="TreeGrafter"/>
</dbReference>